<reference evidence="3 4" key="1">
    <citation type="submission" date="2023-03" db="EMBL/GenBank/DDBJ databases">
        <title>Bacillus Genome Sequencing.</title>
        <authorList>
            <person name="Dunlap C."/>
        </authorList>
    </citation>
    <scope>NUCLEOTIDE SEQUENCE [LARGE SCALE GENOMIC DNA]</scope>
    <source>
        <strain evidence="3 4">B-59205</strain>
    </source>
</reference>
<keyword evidence="1" id="KW-0129">CBS domain</keyword>
<dbReference type="InterPro" id="IPR046342">
    <property type="entry name" value="CBS_dom_sf"/>
</dbReference>
<keyword evidence="4" id="KW-1185">Reference proteome</keyword>
<dbReference type="Pfam" id="PF00571">
    <property type="entry name" value="CBS"/>
    <property type="match status" value="1"/>
</dbReference>
<evidence type="ECO:0000259" key="2">
    <source>
        <dbReference type="PROSITE" id="PS51371"/>
    </source>
</evidence>
<feature type="domain" description="CBS" evidence="2">
    <location>
        <begin position="174"/>
        <end position="232"/>
    </location>
</feature>
<comment type="caution">
    <text evidence="3">The sequence shown here is derived from an EMBL/GenBank/DDBJ whole genome shotgun (WGS) entry which is preliminary data.</text>
</comment>
<dbReference type="RefSeq" id="WP_326125285.1">
    <property type="nucleotide sequence ID" value="NZ_JARSFG010000044.1"/>
</dbReference>
<dbReference type="SUPFAM" id="SSF54631">
    <property type="entry name" value="CBS-domain pair"/>
    <property type="match status" value="1"/>
</dbReference>
<organism evidence="3 4">
    <name type="scientific">Metasolibacillus meyeri</name>
    <dbReference type="NCBI Taxonomy" id="1071052"/>
    <lineage>
        <taxon>Bacteria</taxon>
        <taxon>Bacillati</taxon>
        <taxon>Bacillota</taxon>
        <taxon>Bacilli</taxon>
        <taxon>Bacillales</taxon>
        <taxon>Caryophanaceae</taxon>
        <taxon>Metasolibacillus</taxon>
    </lineage>
</organism>
<evidence type="ECO:0000256" key="1">
    <source>
        <dbReference type="PROSITE-ProRule" id="PRU00703"/>
    </source>
</evidence>
<evidence type="ECO:0000313" key="3">
    <source>
        <dbReference type="EMBL" id="MEC1180808.1"/>
    </source>
</evidence>
<accession>A0AAW9NWM3</accession>
<dbReference type="PROSITE" id="PS51371">
    <property type="entry name" value="CBS"/>
    <property type="match status" value="1"/>
</dbReference>
<dbReference type="InterPro" id="IPR000644">
    <property type="entry name" value="CBS_dom"/>
</dbReference>
<dbReference type="Proteomes" id="UP001344888">
    <property type="component" value="Unassembled WGS sequence"/>
</dbReference>
<evidence type="ECO:0000313" key="4">
    <source>
        <dbReference type="Proteomes" id="UP001344888"/>
    </source>
</evidence>
<dbReference type="EMBL" id="JARSFG010000044">
    <property type="protein sequence ID" value="MEC1180808.1"/>
    <property type="molecule type" value="Genomic_DNA"/>
</dbReference>
<sequence length="232" mass="27340">MSTNSDRFITAFNRIDHTLREIADVKEFMPFYRLLDRARRKNPLVQKYEDDLRAYADLRNAIVHHRTSIEFVIAEPHIQIVEEIEAIDMALAKPKLVGQLFRKRVTMFQTTDSLTYMLKIIRKRKYTQFPVYTGQQFQGLITTVGITNWLATSMGKENWSKHVTLQDILFHEKKLKNYKFISKSMTIYEAEEIFKEGVERGQRYEALLITEHGRPHQKLIGMVTPIDIMKVD</sequence>
<proteinExistence type="predicted"/>
<name>A0AAW9NWM3_9BACL</name>
<gene>
    <name evidence="3" type="ORF">P9B03_20345</name>
</gene>
<protein>
    <submittedName>
        <fullName evidence="3">CBS domain-containing protein</fullName>
    </submittedName>
</protein>
<dbReference type="AlphaFoldDB" id="A0AAW9NWM3"/>
<dbReference type="Gene3D" id="3.10.580.10">
    <property type="entry name" value="CBS-domain"/>
    <property type="match status" value="1"/>
</dbReference>